<dbReference type="CDD" id="cd11558">
    <property type="entry name" value="W2_eIF2B_epsilon"/>
    <property type="match status" value="1"/>
</dbReference>
<keyword evidence="3" id="KW-1185">Reference proteome</keyword>
<dbReference type="PANTHER" id="PTHR45887:SF1">
    <property type="entry name" value="TRANSLATION INITIATION FACTOR EIF-2B SUBUNIT EPSILON"/>
    <property type="match status" value="1"/>
</dbReference>
<dbReference type="AlphaFoldDB" id="A0AA39HQ00"/>
<evidence type="ECO:0000313" key="3">
    <source>
        <dbReference type="Proteomes" id="UP001175271"/>
    </source>
</evidence>
<dbReference type="InterPro" id="IPR044123">
    <property type="entry name" value="W2_eIF2B_epsilon"/>
</dbReference>
<dbReference type="GO" id="GO:0005085">
    <property type="term" value="F:guanyl-nucleotide exchange factor activity"/>
    <property type="evidence" value="ECO:0007669"/>
    <property type="project" value="InterPro"/>
</dbReference>
<dbReference type="InterPro" id="IPR003307">
    <property type="entry name" value="W2_domain"/>
</dbReference>
<dbReference type="EMBL" id="JAUCMV010000003">
    <property type="protein sequence ID" value="KAK0409196.1"/>
    <property type="molecule type" value="Genomic_DNA"/>
</dbReference>
<dbReference type="SMART" id="SM00515">
    <property type="entry name" value="eIF5C"/>
    <property type="match status" value="1"/>
</dbReference>
<dbReference type="PANTHER" id="PTHR45887">
    <property type="entry name" value="TRANSLATION INITIATION FACTOR EIF-2B SUBUNIT EPSILON"/>
    <property type="match status" value="1"/>
</dbReference>
<feature type="domain" description="W2" evidence="1">
    <location>
        <begin position="1"/>
        <end position="151"/>
    </location>
</feature>
<dbReference type="GO" id="GO:0003743">
    <property type="term" value="F:translation initiation factor activity"/>
    <property type="evidence" value="ECO:0007669"/>
    <property type="project" value="TreeGrafter"/>
</dbReference>
<dbReference type="Gene3D" id="1.25.40.180">
    <property type="match status" value="1"/>
</dbReference>
<reference evidence="2" key="1">
    <citation type="submission" date="2023-06" db="EMBL/GenBank/DDBJ databases">
        <title>Genomic analysis of the entomopathogenic nematode Steinernema hermaphroditum.</title>
        <authorList>
            <person name="Schwarz E.M."/>
            <person name="Heppert J.K."/>
            <person name="Baniya A."/>
            <person name="Schwartz H.T."/>
            <person name="Tan C.-H."/>
            <person name="Antoshechkin I."/>
            <person name="Sternberg P.W."/>
            <person name="Goodrich-Blair H."/>
            <person name="Dillman A.R."/>
        </authorList>
    </citation>
    <scope>NUCLEOTIDE SEQUENCE</scope>
    <source>
        <strain evidence="2">PS9179</strain>
        <tissue evidence="2">Whole animal</tissue>
    </source>
</reference>
<proteinExistence type="predicted"/>
<organism evidence="2 3">
    <name type="scientific">Steinernema hermaphroditum</name>
    <dbReference type="NCBI Taxonomy" id="289476"/>
    <lineage>
        <taxon>Eukaryota</taxon>
        <taxon>Metazoa</taxon>
        <taxon>Ecdysozoa</taxon>
        <taxon>Nematoda</taxon>
        <taxon>Chromadorea</taxon>
        <taxon>Rhabditida</taxon>
        <taxon>Tylenchina</taxon>
        <taxon>Panagrolaimomorpha</taxon>
        <taxon>Strongyloidoidea</taxon>
        <taxon>Steinernematidae</taxon>
        <taxon>Steinernema</taxon>
    </lineage>
</organism>
<protein>
    <recommendedName>
        <fullName evidence="1">W2 domain-containing protein</fullName>
    </recommendedName>
</protein>
<sequence>MQQAVDNMGSAEHKTSNLILEINSSKLAYNMTMEEVAKNVFLAFLKLDYCSDLAAIKKLAKEWIHVFINYYSPHKNQIQLLLALEEHSHVHPEIAKIANHIIHYLYSECDVLQEEAILEWFGTLQAESDMYAKVKPIVDWLQESSDEEDSD</sequence>
<dbReference type="Proteomes" id="UP001175271">
    <property type="component" value="Unassembled WGS sequence"/>
</dbReference>
<dbReference type="InterPro" id="IPR016024">
    <property type="entry name" value="ARM-type_fold"/>
</dbReference>
<dbReference type="PROSITE" id="PS51363">
    <property type="entry name" value="W2"/>
    <property type="match status" value="1"/>
</dbReference>
<dbReference type="SUPFAM" id="SSF48371">
    <property type="entry name" value="ARM repeat"/>
    <property type="match status" value="1"/>
</dbReference>
<evidence type="ECO:0000259" key="1">
    <source>
        <dbReference type="PROSITE" id="PS51363"/>
    </source>
</evidence>
<dbReference type="GO" id="GO:0005851">
    <property type="term" value="C:eukaryotic translation initiation factor 2B complex"/>
    <property type="evidence" value="ECO:0007669"/>
    <property type="project" value="TreeGrafter"/>
</dbReference>
<comment type="caution">
    <text evidence="2">The sequence shown here is derived from an EMBL/GenBank/DDBJ whole genome shotgun (WGS) entry which is preliminary data.</text>
</comment>
<evidence type="ECO:0000313" key="2">
    <source>
        <dbReference type="EMBL" id="KAK0409196.1"/>
    </source>
</evidence>
<accession>A0AA39HQ00</accession>
<name>A0AA39HQ00_9BILA</name>
<dbReference type="Pfam" id="PF02020">
    <property type="entry name" value="W2"/>
    <property type="match status" value="1"/>
</dbReference>
<gene>
    <name evidence="2" type="ORF">QR680_004397</name>
</gene>
<dbReference type="InterPro" id="IPR051956">
    <property type="entry name" value="eIF2B_epsilon"/>
</dbReference>
<dbReference type="GO" id="GO:0031369">
    <property type="term" value="F:translation initiation factor binding"/>
    <property type="evidence" value="ECO:0007669"/>
    <property type="project" value="InterPro"/>
</dbReference>